<name>A0A9P6W6Z4_RHOMI</name>
<feature type="compositionally biased region" description="Pro residues" evidence="1">
    <location>
        <begin position="322"/>
        <end position="344"/>
    </location>
</feature>
<proteinExistence type="predicted"/>
<accession>A0A9P6W6Z4</accession>
<feature type="region of interest" description="Disordered" evidence="1">
    <location>
        <begin position="762"/>
        <end position="802"/>
    </location>
</feature>
<feature type="compositionally biased region" description="Polar residues" evidence="1">
    <location>
        <begin position="485"/>
        <end position="501"/>
    </location>
</feature>
<feature type="region of interest" description="Disordered" evidence="1">
    <location>
        <begin position="16"/>
        <end position="673"/>
    </location>
</feature>
<feature type="compositionally biased region" description="Basic and acidic residues" evidence="1">
    <location>
        <begin position="762"/>
        <end position="782"/>
    </location>
</feature>
<feature type="compositionally biased region" description="Pro residues" evidence="1">
    <location>
        <begin position="221"/>
        <end position="231"/>
    </location>
</feature>
<feature type="compositionally biased region" description="Low complexity" evidence="1">
    <location>
        <begin position="561"/>
        <end position="574"/>
    </location>
</feature>
<feature type="compositionally biased region" description="Low complexity" evidence="1">
    <location>
        <begin position="96"/>
        <end position="114"/>
    </location>
</feature>
<reference evidence="2 3" key="1">
    <citation type="submission" date="2020-11" db="EMBL/GenBank/DDBJ databases">
        <title>Kefir isolates.</title>
        <authorList>
            <person name="Marcisauskas S."/>
            <person name="Kim Y."/>
            <person name="Blasche S."/>
        </authorList>
    </citation>
    <scope>NUCLEOTIDE SEQUENCE [LARGE SCALE GENOMIC DNA]</scope>
    <source>
        <strain evidence="2 3">KR</strain>
    </source>
</reference>
<feature type="compositionally biased region" description="Low complexity" evidence="1">
    <location>
        <begin position="169"/>
        <end position="203"/>
    </location>
</feature>
<evidence type="ECO:0000313" key="3">
    <source>
        <dbReference type="Proteomes" id="UP000777482"/>
    </source>
</evidence>
<feature type="compositionally biased region" description="Polar residues" evidence="1">
    <location>
        <begin position="549"/>
        <end position="560"/>
    </location>
</feature>
<feature type="compositionally biased region" description="Basic and acidic residues" evidence="1">
    <location>
        <begin position="602"/>
        <end position="624"/>
    </location>
</feature>
<feature type="compositionally biased region" description="Polar residues" evidence="1">
    <location>
        <begin position="236"/>
        <end position="246"/>
    </location>
</feature>
<comment type="caution">
    <text evidence="2">The sequence shown here is derived from an EMBL/GenBank/DDBJ whole genome shotgun (WGS) entry which is preliminary data.</text>
</comment>
<organism evidence="2 3">
    <name type="scientific">Rhodotorula mucilaginosa</name>
    <name type="common">Yeast</name>
    <name type="synonym">Rhodotorula rubra</name>
    <dbReference type="NCBI Taxonomy" id="5537"/>
    <lineage>
        <taxon>Eukaryota</taxon>
        <taxon>Fungi</taxon>
        <taxon>Dikarya</taxon>
        <taxon>Basidiomycota</taxon>
        <taxon>Pucciniomycotina</taxon>
        <taxon>Microbotryomycetes</taxon>
        <taxon>Sporidiobolales</taxon>
        <taxon>Sporidiobolaceae</taxon>
        <taxon>Rhodotorula</taxon>
    </lineage>
</organism>
<feature type="compositionally biased region" description="Low complexity" evidence="1">
    <location>
        <begin position="625"/>
        <end position="640"/>
    </location>
</feature>
<dbReference type="OrthoDB" id="10535617at2759"/>
<protein>
    <submittedName>
        <fullName evidence="2">Uncharacterized protein</fullName>
    </submittedName>
</protein>
<feature type="compositionally biased region" description="Low complexity" evidence="1">
    <location>
        <begin position="502"/>
        <end position="512"/>
    </location>
</feature>
<feature type="region of interest" description="Disordered" evidence="1">
    <location>
        <begin position="690"/>
        <end position="723"/>
    </location>
</feature>
<feature type="compositionally biased region" description="Basic and acidic residues" evidence="1">
    <location>
        <begin position="582"/>
        <end position="592"/>
    </location>
</feature>
<dbReference type="AlphaFoldDB" id="A0A9P6W6Z4"/>
<feature type="compositionally biased region" description="Polar residues" evidence="1">
    <location>
        <begin position="358"/>
        <end position="382"/>
    </location>
</feature>
<feature type="compositionally biased region" description="Pro residues" evidence="1">
    <location>
        <begin position="449"/>
        <end position="464"/>
    </location>
</feature>
<feature type="compositionally biased region" description="Pro residues" evidence="1">
    <location>
        <begin position="406"/>
        <end position="433"/>
    </location>
</feature>
<feature type="compositionally biased region" description="Polar residues" evidence="1">
    <location>
        <begin position="78"/>
        <end position="93"/>
    </location>
</feature>
<keyword evidence="3" id="KW-1185">Reference proteome</keyword>
<evidence type="ECO:0000256" key="1">
    <source>
        <dbReference type="SAM" id="MobiDB-lite"/>
    </source>
</evidence>
<dbReference type="Proteomes" id="UP000777482">
    <property type="component" value="Unassembled WGS sequence"/>
</dbReference>
<feature type="compositionally biased region" description="Basic and acidic residues" evidence="1">
    <location>
        <begin position="690"/>
        <end position="703"/>
    </location>
</feature>
<dbReference type="EMBL" id="PUHQ01000014">
    <property type="protein sequence ID" value="KAG0664460.1"/>
    <property type="molecule type" value="Genomic_DNA"/>
</dbReference>
<feature type="compositionally biased region" description="Polar residues" evidence="1">
    <location>
        <begin position="291"/>
        <end position="300"/>
    </location>
</feature>
<evidence type="ECO:0000313" key="2">
    <source>
        <dbReference type="EMBL" id="KAG0664460.1"/>
    </source>
</evidence>
<sequence length="830" mass="87730">MTVIAIDGAKARAATLSEYDDDDKYSDDDVKYKSTSRRSRRSGGAPYPEDDAPFTDSGYAASSDKYGASRPPAGRVDPSSQTSYGSPANQPSRQDPYASSAYGAPSSYAPSQSGFSAPSSQPHAPLPTQHAIGYSQPPTVYAPPPVGTPQGGAPGYNASSMPPQPPNPAAQTPSQSTPYGAYQQAQQNYGLQQTAQPQLQSQPYPNLGYSSSPMLQSYPTSPAPPSMPPSAPTYSVQSPQVSTWQQSPPPDFARTASQQSLASSPGPIAGQWANQVASPPPPTPSAAPSSYGQPTLTSAQYPGPPTLAGAHYSPGITLNPVSPNPPGSSASPFPPFPGPPPPPAFLAQSPYGPPGTPQPASWNSAQGSPPQTRSDALQQPPSGATGHWEQDPGSKQWTWVMQLPQGPSPPQPPPPPPPPPAQPASAPPPPPIPQHWVPDAGGNWTLQPDAPPAQYPFPPTPPTLPNQMQSAMMPNGQAYPPVQVTDPNGQRSYAQPMQVSQSAGSAPYSASAPPYPPPPASVYSTAPHPSAYGTTPPVDTRAGAPRPSAPSQYSSPTSTYRAPSRASSRAPPSSRYEDDDFSDRSGRGRRDSAVGMGRSGRRSRDEEARGRGTGRDDNRRRDRSASTGRDSSRSRSASRGRGSGDGRGVEYRSLSKGRNSRRNSASEAEVRRALAAQIAREEEEILAERYAKAREQRQQRQERAAVPPAAPTRPPAMRRMSTGDRFRQNHIVEDVAPPAPVRPMLPPSKASRIAAWSANIKADGDDFSHDDDTVSRDSRDSGPLRSALKGGRARAGANPGDLDDVVEAFEPLTTNRAAKFYANWLPARGR</sequence>
<gene>
    <name evidence="2" type="ORF">C6P46_001505</name>
</gene>